<name>A0A1F7WFC8_9BACT</name>
<dbReference type="Proteomes" id="UP000178735">
    <property type="component" value="Unassembled WGS sequence"/>
</dbReference>
<feature type="non-terminal residue" evidence="5">
    <location>
        <position position="178"/>
    </location>
</feature>
<dbReference type="InterPro" id="IPR013785">
    <property type="entry name" value="Aldolase_TIM"/>
</dbReference>
<dbReference type="PANTHER" id="PTHR30456:SF0">
    <property type="entry name" value="PYRIDOXINE 5'-PHOSPHATE SYNTHASE"/>
    <property type="match status" value="1"/>
</dbReference>
<dbReference type="EC" id="2.6.99.2" evidence="4"/>
<dbReference type="PANTHER" id="PTHR30456">
    <property type="entry name" value="PYRIDOXINE 5'-PHOSPHATE SYNTHASE"/>
    <property type="match status" value="1"/>
</dbReference>
<dbReference type="NCBIfam" id="TIGR00559">
    <property type="entry name" value="pdxJ"/>
    <property type="match status" value="1"/>
</dbReference>
<proteinExistence type="inferred from homology"/>
<accession>A0A1F7WFC8</accession>
<evidence type="ECO:0000256" key="1">
    <source>
        <dbReference type="ARBA" id="ARBA00022490"/>
    </source>
</evidence>
<dbReference type="HAMAP" id="MF_00279">
    <property type="entry name" value="PdxJ"/>
    <property type="match status" value="1"/>
</dbReference>
<evidence type="ECO:0000256" key="2">
    <source>
        <dbReference type="ARBA" id="ARBA00022679"/>
    </source>
</evidence>
<dbReference type="InterPro" id="IPR004569">
    <property type="entry name" value="PyrdxlP_synth_PdxJ"/>
</dbReference>
<dbReference type="EMBL" id="MGFH01000235">
    <property type="protein sequence ID" value="OGM01513.1"/>
    <property type="molecule type" value="Genomic_DNA"/>
</dbReference>
<dbReference type="Pfam" id="PF03740">
    <property type="entry name" value="PdxJ"/>
    <property type="match status" value="1"/>
</dbReference>
<dbReference type="STRING" id="1817813.A2008_11035"/>
<dbReference type="NCBIfam" id="NF003627">
    <property type="entry name" value="PRK05265.1-5"/>
    <property type="match status" value="1"/>
</dbReference>
<reference evidence="5 6" key="1">
    <citation type="journal article" date="2016" name="Nat. Commun.">
        <title>Thousands of microbial genomes shed light on interconnected biogeochemical processes in an aquifer system.</title>
        <authorList>
            <person name="Anantharaman K."/>
            <person name="Brown C.T."/>
            <person name="Hug L.A."/>
            <person name="Sharon I."/>
            <person name="Castelle C.J."/>
            <person name="Probst A.J."/>
            <person name="Thomas B.C."/>
            <person name="Singh A."/>
            <person name="Wilkins M.J."/>
            <person name="Karaoz U."/>
            <person name="Brodie E.L."/>
            <person name="Williams K.H."/>
            <person name="Hubbard S.S."/>
            <person name="Banfield J.F."/>
        </authorList>
    </citation>
    <scope>NUCLEOTIDE SEQUENCE [LARGE SCALE GENOMIC DNA]</scope>
</reference>
<dbReference type="NCBIfam" id="NF003625">
    <property type="entry name" value="PRK05265.1-3"/>
    <property type="match status" value="1"/>
</dbReference>
<comment type="caution">
    <text evidence="5">The sequence shown here is derived from an EMBL/GenBank/DDBJ whole genome shotgun (WGS) entry which is preliminary data.</text>
</comment>
<keyword evidence="2" id="KW-0808">Transferase</keyword>
<dbReference type="GO" id="GO:0005829">
    <property type="term" value="C:cytosol"/>
    <property type="evidence" value="ECO:0007669"/>
    <property type="project" value="TreeGrafter"/>
</dbReference>
<dbReference type="Gene3D" id="3.20.20.70">
    <property type="entry name" value="Aldolase class I"/>
    <property type="match status" value="1"/>
</dbReference>
<dbReference type="InterPro" id="IPR036130">
    <property type="entry name" value="Pyridoxine-5'_phos_synth"/>
</dbReference>
<dbReference type="GO" id="GO:0008615">
    <property type="term" value="P:pyridoxine biosynthetic process"/>
    <property type="evidence" value="ECO:0007669"/>
    <property type="project" value="UniProtKB-UniRule"/>
</dbReference>
<evidence type="ECO:0000313" key="6">
    <source>
        <dbReference type="Proteomes" id="UP000178735"/>
    </source>
</evidence>
<keyword evidence="1" id="KW-0963">Cytoplasm</keyword>
<dbReference type="AlphaFoldDB" id="A0A1F7WFC8"/>
<dbReference type="SUPFAM" id="SSF63892">
    <property type="entry name" value="Pyridoxine 5'-phosphate synthase"/>
    <property type="match status" value="1"/>
</dbReference>
<protein>
    <recommendedName>
        <fullName evidence="4">Pyridoxine 5'-phosphate synthase</fullName>
        <ecNumber evidence="4">2.6.99.2</ecNumber>
    </recommendedName>
</protein>
<evidence type="ECO:0000256" key="3">
    <source>
        <dbReference type="ARBA" id="ARBA00023096"/>
    </source>
</evidence>
<gene>
    <name evidence="5" type="ORF">A2008_11035</name>
</gene>
<organism evidence="5 6">
    <name type="scientific">Candidatus Wallbacteria bacterium GWC2_49_35</name>
    <dbReference type="NCBI Taxonomy" id="1817813"/>
    <lineage>
        <taxon>Bacteria</taxon>
        <taxon>Candidatus Walliibacteriota</taxon>
    </lineage>
</organism>
<sequence>MKLKSNDKSATAAVGRHIRLGVNIDHVATLRNARGGAEPDPLQAAFICRDAGCDQITIHLREDRRHITDRDLGILSCAGSFPVNLEMAAVDEIVDIAAENGPYMATLVPERRAERTTEGGLDAAGSLKTLTKQIKKLKDAGILVSLFIEAEKKQIEASIAAGADAIEIHTGRFADCFS</sequence>
<keyword evidence="3" id="KW-0664">Pyridoxine biosynthesis</keyword>
<evidence type="ECO:0000256" key="4">
    <source>
        <dbReference type="NCBIfam" id="TIGR00559"/>
    </source>
</evidence>
<dbReference type="GO" id="GO:0033856">
    <property type="term" value="F:pyridoxine 5'-phosphate synthase activity"/>
    <property type="evidence" value="ECO:0007669"/>
    <property type="project" value="UniProtKB-UniRule"/>
</dbReference>
<evidence type="ECO:0000313" key="5">
    <source>
        <dbReference type="EMBL" id="OGM01513.1"/>
    </source>
</evidence>